<evidence type="ECO:0000313" key="2">
    <source>
        <dbReference type="Proteomes" id="UP000783287"/>
    </source>
</evidence>
<sequence>MSEQAVSYRQLPEQVRVVNSFLVEHVEDVWRAHNAIVDQSPTGLVELDSTSPNFTRATQGGFDTPHAAIMGIARSFETAMIASLFQIYTYNPPSGDAISILEEEHERGGYGSSLLQILLDGSTDEQMPFIHSQFTAISPVATYMARVVGTPARVFVPIPEVIRAKAQEVGTVLTPTQLLESTGGHLDHFHMLYRLPIDAAKRLVHPTKGILLKDRMLDPDAFVVRNGDADNFQIDVNPIHMSEATKGHICPFACGNDTEQQVKLPQSLNMHLLRLWQEHYIPTLDTNHLA</sequence>
<reference evidence="1" key="1">
    <citation type="submission" date="2020-04" db="EMBL/GenBank/DDBJ databases">
        <authorList>
            <person name="Zhang T."/>
        </authorList>
    </citation>
    <scope>NUCLEOTIDE SEQUENCE</scope>
    <source>
        <strain evidence="1">HKST-UBA14</strain>
    </source>
</reference>
<evidence type="ECO:0000313" key="1">
    <source>
        <dbReference type="EMBL" id="MCA9383704.1"/>
    </source>
</evidence>
<protein>
    <submittedName>
        <fullName evidence="1">Uncharacterized protein</fullName>
    </submittedName>
</protein>
<dbReference type="EMBL" id="JAGQLK010000116">
    <property type="protein sequence ID" value="MCA9383704.1"/>
    <property type="molecule type" value="Genomic_DNA"/>
</dbReference>
<accession>A0A955L628</accession>
<proteinExistence type="predicted"/>
<reference evidence="1" key="2">
    <citation type="journal article" date="2021" name="Microbiome">
        <title>Successional dynamics and alternative stable states in a saline activated sludge microbial community over 9 years.</title>
        <authorList>
            <person name="Wang Y."/>
            <person name="Ye J."/>
            <person name="Ju F."/>
            <person name="Liu L."/>
            <person name="Boyd J.A."/>
            <person name="Deng Y."/>
            <person name="Parks D.H."/>
            <person name="Jiang X."/>
            <person name="Yin X."/>
            <person name="Woodcroft B.J."/>
            <person name="Tyson G.W."/>
            <person name="Hugenholtz P."/>
            <person name="Polz M.F."/>
            <person name="Zhang T."/>
        </authorList>
    </citation>
    <scope>NUCLEOTIDE SEQUENCE</scope>
    <source>
        <strain evidence="1">HKST-UBA14</strain>
    </source>
</reference>
<dbReference type="AlphaFoldDB" id="A0A955L628"/>
<organism evidence="1 2">
    <name type="scientific">Candidatus Dojkabacteria bacterium</name>
    <dbReference type="NCBI Taxonomy" id="2099670"/>
    <lineage>
        <taxon>Bacteria</taxon>
        <taxon>Candidatus Dojkabacteria</taxon>
    </lineage>
</organism>
<comment type="caution">
    <text evidence="1">The sequence shown here is derived from an EMBL/GenBank/DDBJ whole genome shotgun (WGS) entry which is preliminary data.</text>
</comment>
<name>A0A955L628_9BACT</name>
<gene>
    <name evidence="1" type="ORF">KC909_05015</name>
</gene>
<dbReference type="Proteomes" id="UP000783287">
    <property type="component" value="Unassembled WGS sequence"/>
</dbReference>